<keyword evidence="3" id="KW-1185">Reference proteome</keyword>
<dbReference type="PRINTS" id="PR00111">
    <property type="entry name" value="ABHYDROLASE"/>
</dbReference>
<name>A0ABV6MW60_9PSEU</name>
<evidence type="ECO:0000313" key="2">
    <source>
        <dbReference type="EMBL" id="MFC0544031.1"/>
    </source>
</evidence>
<gene>
    <name evidence="2" type="ORF">ACFFH7_21180</name>
</gene>
<evidence type="ECO:0000313" key="3">
    <source>
        <dbReference type="Proteomes" id="UP001589810"/>
    </source>
</evidence>
<evidence type="ECO:0000259" key="1">
    <source>
        <dbReference type="Pfam" id="PF00561"/>
    </source>
</evidence>
<proteinExistence type="predicted"/>
<keyword evidence="2" id="KW-0378">Hydrolase</keyword>
<dbReference type="RefSeq" id="WP_273935513.1">
    <property type="nucleotide sequence ID" value="NZ_CP097263.1"/>
</dbReference>
<dbReference type="Pfam" id="PF00561">
    <property type="entry name" value="Abhydrolase_1"/>
    <property type="match status" value="1"/>
</dbReference>
<dbReference type="SUPFAM" id="SSF53474">
    <property type="entry name" value="alpha/beta-Hydrolases"/>
    <property type="match status" value="1"/>
</dbReference>
<dbReference type="GO" id="GO:0016787">
    <property type="term" value="F:hydrolase activity"/>
    <property type="evidence" value="ECO:0007669"/>
    <property type="project" value="UniProtKB-KW"/>
</dbReference>
<protein>
    <submittedName>
        <fullName evidence="2">Alpha/beta fold hydrolase</fullName>
    </submittedName>
</protein>
<accession>A0ABV6MW60</accession>
<reference evidence="2 3" key="1">
    <citation type="submission" date="2024-09" db="EMBL/GenBank/DDBJ databases">
        <authorList>
            <person name="Sun Q."/>
            <person name="Mori K."/>
        </authorList>
    </citation>
    <scope>NUCLEOTIDE SEQUENCE [LARGE SCALE GENOMIC DNA]</scope>
    <source>
        <strain evidence="2 3">TBRC 1432</strain>
    </source>
</reference>
<dbReference type="InterPro" id="IPR000073">
    <property type="entry name" value="AB_hydrolase_1"/>
</dbReference>
<sequence>MGSDSREIELSGGRIRYRDVGTGPPVVFVHGLLVNGDLWRKVVPIVAGAGYRCLVPDWPLGAHSVPVPEADLTPPGLAALIAEFMAALDLEDVTLIANDTGGALTQLVMADHPARVGRVVLTSCDCFEAFFPSVFAPLPALMRFPGAAWMLVQSMRLKALHRLPIALGWVAKRQPPAEIVDSYLLPTRRDPAIRADLRRFATGVHNRYTLAAAERLGSFDRPVLLAWAREDRLFPVSLAERLAAVLPDARLELIDDSYTFLPEDQPQALGRLVVNFLGATTP</sequence>
<feature type="domain" description="AB hydrolase-1" evidence="1">
    <location>
        <begin position="24"/>
        <end position="145"/>
    </location>
</feature>
<dbReference type="PANTHER" id="PTHR43689">
    <property type="entry name" value="HYDROLASE"/>
    <property type="match status" value="1"/>
</dbReference>
<dbReference type="InterPro" id="IPR029058">
    <property type="entry name" value="AB_hydrolase_fold"/>
</dbReference>
<organism evidence="2 3">
    <name type="scientific">Kutzneria chonburiensis</name>
    <dbReference type="NCBI Taxonomy" id="1483604"/>
    <lineage>
        <taxon>Bacteria</taxon>
        <taxon>Bacillati</taxon>
        <taxon>Actinomycetota</taxon>
        <taxon>Actinomycetes</taxon>
        <taxon>Pseudonocardiales</taxon>
        <taxon>Pseudonocardiaceae</taxon>
        <taxon>Kutzneria</taxon>
    </lineage>
</organism>
<dbReference type="EMBL" id="JBHLUD010000007">
    <property type="protein sequence ID" value="MFC0544031.1"/>
    <property type="molecule type" value="Genomic_DNA"/>
</dbReference>
<dbReference type="PANTHER" id="PTHR43689:SF8">
    <property type="entry name" value="ALPHA_BETA-HYDROLASES SUPERFAMILY PROTEIN"/>
    <property type="match status" value="1"/>
</dbReference>
<dbReference type="Proteomes" id="UP001589810">
    <property type="component" value="Unassembled WGS sequence"/>
</dbReference>
<comment type="caution">
    <text evidence="2">The sequence shown here is derived from an EMBL/GenBank/DDBJ whole genome shotgun (WGS) entry which is preliminary data.</text>
</comment>
<dbReference type="Gene3D" id="3.40.50.1820">
    <property type="entry name" value="alpha/beta hydrolase"/>
    <property type="match status" value="1"/>
</dbReference>